<dbReference type="AlphaFoldDB" id="A0A2R6NRY7"/>
<sequence>MHYFNYKKVAEADHVTTIAPLFQSPLVQQWYFANQNTLKATTFDEFMVALRKHFLKSNWVDSICSKPLLSYQSADKSFDNWVESLETTNALLLNTSAVFSAAHLCKHIESHAVEDLHTFAKTSVVFDTKDFQQFKSLLSDVDSKQRRNCSQPKYEFKTCLSSCTRLSVTSHVPRIAGTPLVSGPSAGTITNSRRVLPKLTNAEQKLLSDNKGCLKCQKVNTGHFAKDCPAGFPNPSTYRNLVTGRNAVAAIIEAPSSSPDDNFVEVDNVAAVHSINALPFCLE</sequence>
<dbReference type="Proteomes" id="UP000186601">
    <property type="component" value="Unassembled WGS sequence"/>
</dbReference>
<evidence type="ECO:0000313" key="1">
    <source>
        <dbReference type="EMBL" id="PSR75135.1"/>
    </source>
</evidence>
<evidence type="ECO:0008006" key="3">
    <source>
        <dbReference type="Google" id="ProtNLM"/>
    </source>
</evidence>
<protein>
    <recommendedName>
        <fullName evidence="3">CCHC-type domain-containing protein</fullName>
    </recommendedName>
</protein>
<evidence type="ECO:0000313" key="2">
    <source>
        <dbReference type="Proteomes" id="UP000186601"/>
    </source>
</evidence>
<dbReference type="STRING" id="98765.A0A2R6NRY7"/>
<organism evidence="1 2">
    <name type="scientific">Hermanssonia centrifuga</name>
    <dbReference type="NCBI Taxonomy" id="98765"/>
    <lineage>
        <taxon>Eukaryota</taxon>
        <taxon>Fungi</taxon>
        <taxon>Dikarya</taxon>
        <taxon>Basidiomycota</taxon>
        <taxon>Agaricomycotina</taxon>
        <taxon>Agaricomycetes</taxon>
        <taxon>Polyporales</taxon>
        <taxon>Meruliaceae</taxon>
        <taxon>Hermanssonia</taxon>
    </lineage>
</organism>
<dbReference type="EMBL" id="MLYV02000925">
    <property type="protein sequence ID" value="PSR75135.1"/>
    <property type="molecule type" value="Genomic_DNA"/>
</dbReference>
<name>A0A2R6NRY7_9APHY</name>
<proteinExistence type="predicted"/>
<comment type="caution">
    <text evidence="1">The sequence shown here is derived from an EMBL/GenBank/DDBJ whole genome shotgun (WGS) entry which is preliminary data.</text>
</comment>
<reference evidence="1 2" key="1">
    <citation type="submission" date="2018-02" db="EMBL/GenBank/DDBJ databases">
        <title>Genome sequence of the basidiomycete white-rot fungus Phlebia centrifuga.</title>
        <authorList>
            <person name="Granchi Z."/>
            <person name="Peng M."/>
            <person name="de Vries R.P."/>
            <person name="Hilden K."/>
            <person name="Makela M.R."/>
            <person name="Grigoriev I."/>
            <person name="Riley R."/>
        </authorList>
    </citation>
    <scope>NUCLEOTIDE SEQUENCE [LARGE SCALE GENOMIC DNA]</scope>
    <source>
        <strain evidence="1 2">FBCC195</strain>
    </source>
</reference>
<dbReference type="OrthoDB" id="2666339at2759"/>
<gene>
    <name evidence="1" type="ORF">PHLCEN_2v9320</name>
</gene>
<keyword evidence="2" id="KW-1185">Reference proteome</keyword>
<accession>A0A2R6NRY7</accession>